<dbReference type="RefSeq" id="XP_022981936.1">
    <property type="nucleotide sequence ID" value="XM_023126168.1"/>
</dbReference>
<feature type="compositionally biased region" description="Polar residues" evidence="3">
    <location>
        <begin position="332"/>
        <end position="348"/>
    </location>
</feature>
<accession>A0A6J1IXX8</accession>
<sequence length="416" mass="46530">MVGSGSSDRSKEAVGMMALHEALRSVCLSSDWTYSVFWTIRPRPRVRGGNGCKVGDDNGSLMLMWEDGFCRGRAAECLEEIDGDDPVRKAFSKMSIQLYNYGEGLMGKVASDKCHKWVFKEPTECEPNISNYWQSSFDALPPEWTDQFDSGIQTIAVIQAGHGLLQLGSCKTIPEDLHFVLRMRHTFESIGYRSGFYLNQLFSSNRNSSSSPMASKQSAIPLHPPPNLLNWAQRPIPSPLTSLLPSPNFHTSNRLSYPQSKDETHMFLLPHSSEAQMEDVMGDHDNDIKWPNGLSLFNALTGRADDAKLLFNPESLGTKPDHTHLPLIHEPNSANPNSDPMHNTNGGNPNEFLSLDSQSESARKMENKFKRSFTLPARMSSSSSSTSLDHHPHQSVEYRNSEQAGMYPDIMETYLE</sequence>
<feature type="domain" description="Transcription factor MYC/MYB N-terminal" evidence="4">
    <location>
        <begin position="88"/>
        <end position="187"/>
    </location>
</feature>
<dbReference type="Proteomes" id="UP000504608">
    <property type="component" value="Unplaced"/>
</dbReference>
<evidence type="ECO:0000256" key="1">
    <source>
        <dbReference type="ARBA" id="ARBA00023015"/>
    </source>
</evidence>
<evidence type="ECO:0000256" key="3">
    <source>
        <dbReference type="SAM" id="MobiDB-lite"/>
    </source>
</evidence>
<evidence type="ECO:0000256" key="2">
    <source>
        <dbReference type="ARBA" id="ARBA00023163"/>
    </source>
</evidence>
<evidence type="ECO:0000313" key="5">
    <source>
        <dbReference type="Proteomes" id="UP000504608"/>
    </source>
</evidence>
<dbReference type="InterPro" id="IPR025610">
    <property type="entry name" value="MYC/MYB_N"/>
</dbReference>
<feature type="region of interest" description="Disordered" evidence="3">
    <location>
        <begin position="331"/>
        <end position="416"/>
    </location>
</feature>
<keyword evidence="5" id="KW-1185">Reference proteome</keyword>
<dbReference type="AlphaFoldDB" id="A0A6J1IXX8"/>
<gene>
    <name evidence="6" type="primary">LOC111480934</name>
</gene>
<dbReference type="InterPro" id="IPR044170">
    <property type="entry name" value="RSS3-like"/>
</dbReference>
<evidence type="ECO:0000259" key="4">
    <source>
        <dbReference type="Pfam" id="PF14215"/>
    </source>
</evidence>
<dbReference type="PANTHER" id="PTHR47375">
    <property type="entry name" value="GB|AAF34833.1"/>
    <property type="match status" value="1"/>
</dbReference>
<feature type="compositionally biased region" description="Basic and acidic residues" evidence="3">
    <location>
        <begin position="388"/>
        <end position="400"/>
    </location>
</feature>
<dbReference type="PANTHER" id="PTHR47375:SF1">
    <property type="entry name" value="GB|AAF34833.1"/>
    <property type="match status" value="1"/>
</dbReference>
<proteinExistence type="predicted"/>
<reference evidence="6" key="1">
    <citation type="submission" date="2025-08" db="UniProtKB">
        <authorList>
            <consortium name="RefSeq"/>
        </authorList>
    </citation>
    <scope>IDENTIFICATION</scope>
    <source>
        <tissue evidence="6">Young leaves</tissue>
    </source>
</reference>
<dbReference type="OrthoDB" id="1922567at2759"/>
<evidence type="ECO:0000313" key="6">
    <source>
        <dbReference type="RefSeq" id="XP_022981936.1"/>
    </source>
</evidence>
<name>A0A6J1IXX8_CUCMA</name>
<dbReference type="Pfam" id="PF14215">
    <property type="entry name" value="bHLH-MYC_N"/>
    <property type="match status" value="2"/>
</dbReference>
<keyword evidence="1" id="KW-0805">Transcription regulation</keyword>
<dbReference type="KEGG" id="cmax:111480934"/>
<feature type="domain" description="Transcription factor MYC/MYB N-terminal" evidence="4">
    <location>
        <begin position="19"/>
        <end position="75"/>
    </location>
</feature>
<keyword evidence="2" id="KW-0804">Transcription</keyword>
<protein>
    <submittedName>
        <fullName evidence="6">Protein RICE SALT SENSITIVE 3-like isoform X1</fullName>
    </submittedName>
</protein>
<dbReference type="GeneID" id="111480934"/>
<organism evidence="5 6">
    <name type="scientific">Cucurbita maxima</name>
    <name type="common">Pumpkin</name>
    <name type="synonym">Winter squash</name>
    <dbReference type="NCBI Taxonomy" id="3661"/>
    <lineage>
        <taxon>Eukaryota</taxon>
        <taxon>Viridiplantae</taxon>
        <taxon>Streptophyta</taxon>
        <taxon>Embryophyta</taxon>
        <taxon>Tracheophyta</taxon>
        <taxon>Spermatophyta</taxon>
        <taxon>Magnoliopsida</taxon>
        <taxon>eudicotyledons</taxon>
        <taxon>Gunneridae</taxon>
        <taxon>Pentapetalae</taxon>
        <taxon>rosids</taxon>
        <taxon>fabids</taxon>
        <taxon>Cucurbitales</taxon>
        <taxon>Cucurbitaceae</taxon>
        <taxon>Cucurbiteae</taxon>
        <taxon>Cucurbita</taxon>
    </lineage>
</organism>